<reference evidence="1" key="1">
    <citation type="journal article" date="2014" name="Int. J. Syst. Evol. Microbiol.">
        <title>Complete genome sequence of Corynebacterium casei LMG S-19264T (=DSM 44701T), isolated from a smear-ripened cheese.</title>
        <authorList>
            <consortium name="US DOE Joint Genome Institute (JGI-PGF)"/>
            <person name="Walter F."/>
            <person name="Albersmeier A."/>
            <person name="Kalinowski J."/>
            <person name="Ruckert C."/>
        </authorList>
    </citation>
    <scope>NUCLEOTIDE SEQUENCE</scope>
    <source>
        <strain evidence="1">JCM 4956</strain>
    </source>
</reference>
<comment type="caution">
    <text evidence="1">The sequence shown here is derived from an EMBL/GenBank/DDBJ whole genome shotgun (WGS) entry which is preliminary data.</text>
</comment>
<dbReference type="Proteomes" id="UP000645555">
    <property type="component" value="Unassembled WGS sequence"/>
</dbReference>
<evidence type="ECO:0000313" key="1">
    <source>
        <dbReference type="EMBL" id="GGX94965.1"/>
    </source>
</evidence>
<protein>
    <submittedName>
        <fullName evidence="1">Uncharacterized protein</fullName>
    </submittedName>
</protein>
<reference evidence="1" key="2">
    <citation type="submission" date="2020-09" db="EMBL/GenBank/DDBJ databases">
        <authorList>
            <person name="Sun Q."/>
            <person name="Ohkuma M."/>
        </authorList>
    </citation>
    <scope>NUCLEOTIDE SEQUENCE</scope>
    <source>
        <strain evidence="1">JCM 4956</strain>
    </source>
</reference>
<dbReference type="EMBL" id="BMWD01000042">
    <property type="protein sequence ID" value="GGX94965.1"/>
    <property type="molecule type" value="Genomic_DNA"/>
</dbReference>
<organism evidence="1 2">
    <name type="scientific">Streptomyces fructofermentans</name>
    <dbReference type="NCBI Taxonomy" id="152141"/>
    <lineage>
        <taxon>Bacteria</taxon>
        <taxon>Bacillati</taxon>
        <taxon>Actinomycetota</taxon>
        <taxon>Actinomycetes</taxon>
        <taxon>Kitasatosporales</taxon>
        <taxon>Streptomycetaceae</taxon>
        <taxon>Streptomyces</taxon>
    </lineage>
</organism>
<sequence>MPPMSGPIAATTLELRIVPGATALTRTCDSANSAAQVRVNDSSADLVAPWTAMPGVPRPAAVELMLTMLPPQPAAILSANSAVSRNGARTLTAKAAS</sequence>
<accession>A0A918U5T8</accession>
<keyword evidence="2" id="KW-1185">Reference proteome</keyword>
<evidence type="ECO:0000313" key="2">
    <source>
        <dbReference type="Proteomes" id="UP000645555"/>
    </source>
</evidence>
<gene>
    <name evidence="1" type="ORF">GCM10010515_72110</name>
</gene>
<proteinExistence type="predicted"/>
<name>A0A918U5T8_9ACTN</name>
<dbReference type="AlphaFoldDB" id="A0A918U5T8"/>